<gene>
    <name evidence="1" type="ORF">OWV82_005813</name>
</gene>
<protein>
    <submittedName>
        <fullName evidence="1">LEC14B-like</fullName>
    </submittedName>
</protein>
<name>A0ACC1YG12_MELAZ</name>
<proteinExistence type="predicted"/>
<reference evidence="1 2" key="1">
    <citation type="journal article" date="2023" name="Science">
        <title>Complex scaffold remodeling in plant triterpene biosynthesis.</title>
        <authorList>
            <person name="De La Pena R."/>
            <person name="Hodgson H."/>
            <person name="Liu J.C."/>
            <person name="Stephenson M.J."/>
            <person name="Martin A.C."/>
            <person name="Owen C."/>
            <person name="Harkess A."/>
            <person name="Leebens-Mack J."/>
            <person name="Jimenez L.E."/>
            <person name="Osbourn A."/>
            <person name="Sattely E.S."/>
        </authorList>
    </citation>
    <scope>NUCLEOTIDE SEQUENCE [LARGE SCALE GENOMIC DNA]</scope>
    <source>
        <strain evidence="2">cv. JPN11</strain>
        <tissue evidence="1">Leaf</tissue>
    </source>
</reference>
<dbReference type="Proteomes" id="UP001164539">
    <property type="component" value="Chromosome 3"/>
</dbReference>
<sequence>MRRSGKAVRTCDDEDTFNSGSSSQQTNEQSDYFDHEIAQLTKLRSGPHKFLRRTAPGRLRQPVSTVEMLVGREANYSGRGRFSAADSCHVLSRYLPVNGPWKVDHMKTRVYISQFSADGSLFVAGSQGSDIRIYDVDREWKVHKHIQARSLKWTITDTSLSPDQRFLAYASISTIVHIVNVGSGARESLANVTEIHEGLDFSAEGDEDEFGIFSVKFSTDGQELVAAGSDNLIYVYDLQANKCTLRIPAHKSDVNTVCFADETGHLIYSGSDDSLCKVWDRRCFISRGRANGVLMGHLEGITYIDSRRDGRYFISNGKDQTTKLWDIRKLSSNTSYTPRLRDFDWDYRWMAYPAHARTLKHPRDQSLATYRGHSVLRTLIRCHFSPEYSTAQKYIYTGSSDDSVYIYDLVSGDEVARLDFHQAPVRDCSWHPYYPMLISSSWDGNIVRWEIPGTGEAPQWNQSSTGRLREIIRGTFPYIDF</sequence>
<keyword evidence="2" id="KW-1185">Reference proteome</keyword>
<organism evidence="1 2">
    <name type="scientific">Melia azedarach</name>
    <name type="common">Chinaberry tree</name>
    <dbReference type="NCBI Taxonomy" id="155640"/>
    <lineage>
        <taxon>Eukaryota</taxon>
        <taxon>Viridiplantae</taxon>
        <taxon>Streptophyta</taxon>
        <taxon>Embryophyta</taxon>
        <taxon>Tracheophyta</taxon>
        <taxon>Spermatophyta</taxon>
        <taxon>Magnoliopsida</taxon>
        <taxon>eudicotyledons</taxon>
        <taxon>Gunneridae</taxon>
        <taxon>Pentapetalae</taxon>
        <taxon>rosids</taxon>
        <taxon>malvids</taxon>
        <taxon>Sapindales</taxon>
        <taxon>Meliaceae</taxon>
        <taxon>Melia</taxon>
    </lineage>
</organism>
<dbReference type="EMBL" id="CM051396">
    <property type="protein sequence ID" value="KAJ4722289.1"/>
    <property type="molecule type" value="Genomic_DNA"/>
</dbReference>
<evidence type="ECO:0000313" key="1">
    <source>
        <dbReference type="EMBL" id="KAJ4722289.1"/>
    </source>
</evidence>
<evidence type="ECO:0000313" key="2">
    <source>
        <dbReference type="Proteomes" id="UP001164539"/>
    </source>
</evidence>
<comment type="caution">
    <text evidence="1">The sequence shown here is derived from an EMBL/GenBank/DDBJ whole genome shotgun (WGS) entry which is preliminary data.</text>
</comment>
<accession>A0ACC1YG12</accession>